<evidence type="ECO:0000313" key="2">
    <source>
        <dbReference type="EMBL" id="OBQ46602.1"/>
    </source>
</evidence>
<keyword evidence="1" id="KW-0472">Membrane</keyword>
<dbReference type="EMBL" id="JXMS01000020">
    <property type="protein sequence ID" value="OBQ46602.1"/>
    <property type="molecule type" value="Genomic_DNA"/>
</dbReference>
<comment type="caution">
    <text evidence="2">The sequence shown here is derived from an EMBL/GenBank/DDBJ whole genome shotgun (WGS) entry which is preliminary data.</text>
</comment>
<evidence type="ECO:0008006" key="4">
    <source>
        <dbReference type="Google" id="ProtNLM"/>
    </source>
</evidence>
<dbReference type="RefSeq" id="WP_066856127.1">
    <property type="nucleotide sequence ID" value="NZ_JXMS01000020.1"/>
</dbReference>
<dbReference type="OrthoDB" id="5465052at2"/>
<keyword evidence="3" id="KW-1185">Reference proteome</keyword>
<dbReference type="AlphaFoldDB" id="A0A1B7XB60"/>
<evidence type="ECO:0000313" key="3">
    <source>
        <dbReference type="Proteomes" id="UP000091979"/>
    </source>
</evidence>
<feature type="transmembrane region" description="Helical" evidence="1">
    <location>
        <begin position="12"/>
        <end position="39"/>
    </location>
</feature>
<proteinExistence type="predicted"/>
<accession>A0A1B7XB60</accession>
<dbReference type="STRING" id="1560234.SP90_11390"/>
<dbReference type="NCBIfam" id="TIGR02532">
    <property type="entry name" value="IV_pilin_GFxxxE"/>
    <property type="match status" value="1"/>
</dbReference>
<dbReference type="InterPro" id="IPR045584">
    <property type="entry name" value="Pilin-like"/>
</dbReference>
<keyword evidence="1" id="KW-0812">Transmembrane</keyword>
<sequence length="215" mass="24748">MNYTEQNSQSGFTLLEILIAMMLMATIITALFGLFTNVIDASEHARRRMDVDKIGRAVLNIVEEDLRYMRPDTSTDNLKFDTTIDADDTYAPDEEAIFGFATTSSLRLKEVDNEYTLQYVTYTLLKDDNDHYTLFRIEKPNPTISDDFAELKYEIVSNMLNCKFSYYDGEFNEFKDEWGVEKTTLPTAIKFEFTLGSKGTPHDYSLVIPLPKDEI</sequence>
<reference evidence="2 3" key="1">
    <citation type="submission" date="2015-01" db="EMBL/GenBank/DDBJ databases">
        <title>Desulfovibrio sp. JC271 draft genome sequence.</title>
        <authorList>
            <person name="Shivani Y."/>
            <person name="Subhash Y."/>
            <person name="Sasikala C."/>
            <person name="Ramana C.V."/>
        </authorList>
    </citation>
    <scope>NUCLEOTIDE SEQUENCE [LARGE SCALE GENOMIC DNA]</scope>
    <source>
        <strain evidence="2 3">JC271</strain>
    </source>
</reference>
<evidence type="ECO:0000256" key="1">
    <source>
        <dbReference type="SAM" id="Phobius"/>
    </source>
</evidence>
<dbReference type="Proteomes" id="UP000091979">
    <property type="component" value="Unassembled WGS sequence"/>
</dbReference>
<name>A0A1B7XB60_9BACT</name>
<protein>
    <recommendedName>
        <fullName evidence="4">Type II secretion system protein J</fullName>
    </recommendedName>
</protein>
<gene>
    <name evidence="2" type="ORF">SP90_11390</name>
</gene>
<keyword evidence="1" id="KW-1133">Transmembrane helix</keyword>
<dbReference type="PROSITE" id="PS00409">
    <property type="entry name" value="PROKAR_NTER_METHYL"/>
    <property type="match status" value="1"/>
</dbReference>
<dbReference type="InterPro" id="IPR012902">
    <property type="entry name" value="N_methyl_site"/>
</dbReference>
<dbReference type="PATRIC" id="fig|1560234.3.peg.1361"/>
<organism evidence="2 3">
    <name type="scientific">Halodesulfovibrio spirochaetisodalis</name>
    <dbReference type="NCBI Taxonomy" id="1560234"/>
    <lineage>
        <taxon>Bacteria</taxon>
        <taxon>Pseudomonadati</taxon>
        <taxon>Thermodesulfobacteriota</taxon>
        <taxon>Desulfovibrionia</taxon>
        <taxon>Desulfovibrionales</taxon>
        <taxon>Desulfovibrionaceae</taxon>
        <taxon>Halodesulfovibrio</taxon>
    </lineage>
</organism>
<dbReference type="Pfam" id="PF07963">
    <property type="entry name" value="N_methyl"/>
    <property type="match status" value="1"/>
</dbReference>
<dbReference type="SUPFAM" id="SSF54523">
    <property type="entry name" value="Pili subunits"/>
    <property type="match status" value="1"/>
</dbReference>